<dbReference type="InterPro" id="IPR010770">
    <property type="entry name" value="Ecd"/>
</dbReference>
<sequence length="502" mass="57124">MRSCLCYRVLFLEEVDEDVVKSRRNAYMEFASISSIRYQWFKDSFKLWVQPPSKGPVSLFGFVDCGECIEDEWFIVWILLELSKFDPRIIIQVSDEDGEFLLIECANHLPKWLNPENAENRVWLYQGKLNILCKNRKVKMTLNDALHSFKVFNASDFLLSSTIQSAIQKRIMKYPDSIETAHLAHITIPYSVAAIFTTFYSKRIINSSIDILADKISDGSGVQSWLKLFNKNLTIFANHCMNKGGPRRHNWPKLAELSKSYVTIPVWFNRLRYARLRSLPTPGGMMQPQSNNTASRRLAAELGLKLCIGLDLLLNNVNSHTQNSQFTPDFLIPSESKEKWGVFVERLTSIGYFQGTAENSWLHRQLQNQAECHFTDCLSETSSKPPAYVVTSDDFLSTSHTKDSLKEHSNTLFSLLNYIENNESSSSLVDKIDSMEGENGIPPADDESWMFITLEELDEILLERNGTNEANLPCNSISSILKEFMNSSSSSRVLSQGNIALG</sequence>
<keyword evidence="1" id="KW-1185">Reference proteome</keyword>
<dbReference type="PANTHER" id="PTHR13060:SF0">
    <property type="entry name" value="PROTEIN ECDYSONELESS HOMOLOG"/>
    <property type="match status" value="1"/>
</dbReference>
<dbReference type="Proteomes" id="UP000050795">
    <property type="component" value="Unassembled WGS sequence"/>
</dbReference>
<evidence type="ECO:0008006" key="3">
    <source>
        <dbReference type="Google" id="ProtNLM"/>
    </source>
</evidence>
<evidence type="ECO:0000313" key="1">
    <source>
        <dbReference type="Proteomes" id="UP000050795"/>
    </source>
</evidence>
<proteinExistence type="predicted"/>
<accession>A0AA85JJ95</accession>
<dbReference type="WBParaSite" id="TREG1_24570.1">
    <property type="protein sequence ID" value="TREG1_24570.1"/>
    <property type="gene ID" value="TREG1_24570"/>
</dbReference>
<dbReference type="PANTHER" id="PTHR13060">
    <property type="entry name" value="SGT1 PROTEIN HSGT1 SUPPRESSOR OF GCR2"/>
    <property type="match status" value="1"/>
</dbReference>
<evidence type="ECO:0000313" key="2">
    <source>
        <dbReference type="WBParaSite" id="TREG1_24570.1"/>
    </source>
</evidence>
<reference evidence="2" key="2">
    <citation type="submission" date="2023-11" db="UniProtKB">
        <authorList>
            <consortium name="WormBaseParasite"/>
        </authorList>
    </citation>
    <scope>IDENTIFICATION</scope>
</reference>
<name>A0AA85JJ95_TRIRE</name>
<dbReference type="Pfam" id="PF07093">
    <property type="entry name" value="SGT1"/>
    <property type="match status" value="2"/>
</dbReference>
<protein>
    <recommendedName>
        <fullName evidence="3">SGT1 domain-containing protein</fullName>
    </recommendedName>
</protein>
<dbReference type="GO" id="GO:0005634">
    <property type="term" value="C:nucleus"/>
    <property type="evidence" value="ECO:0007669"/>
    <property type="project" value="TreeGrafter"/>
</dbReference>
<organism evidence="1 2">
    <name type="scientific">Trichobilharzia regenti</name>
    <name type="common">Nasal bird schistosome</name>
    <dbReference type="NCBI Taxonomy" id="157069"/>
    <lineage>
        <taxon>Eukaryota</taxon>
        <taxon>Metazoa</taxon>
        <taxon>Spiralia</taxon>
        <taxon>Lophotrochozoa</taxon>
        <taxon>Platyhelminthes</taxon>
        <taxon>Trematoda</taxon>
        <taxon>Digenea</taxon>
        <taxon>Strigeidida</taxon>
        <taxon>Schistosomatoidea</taxon>
        <taxon>Schistosomatidae</taxon>
        <taxon>Trichobilharzia</taxon>
    </lineage>
</organism>
<reference evidence="1" key="1">
    <citation type="submission" date="2022-06" db="EMBL/GenBank/DDBJ databases">
        <authorList>
            <person name="Berger JAMES D."/>
            <person name="Berger JAMES D."/>
        </authorList>
    </citation>
    <scope>NUCLEOTIDE SEQUENCE [LARGE SCALE GENOMIC DNA]</scope>
</reference>
<dbReference type="AlphaFoldDB" id="A0AA85JJ95"/>